<dbReference type="InParanoid" id="C5KAF2"/>
<feature type="non-terminal residue" evidence="3">
    <location>
        <position position="189"/>
    </location>
</feature>
<dbReference type="EMBL" id="GG671761">
    <property type="protein sequence ID" value="EER18541.1"/>
    <property type="molecule type" value="Genomic_DNA"/>
</dbReference>
<keyword evidence="1" id="KW-0175">Coiled coil</keyword>
<dbReference type="RefSeq" id="XP_002786745.1">
    <property type="nucleotide sequence ID" value="XM_002786699.1"/>
</dbReference>
<protein>
    <submittedName>
        <fullName evidence="3">Uncharacterized protein</fullName>
    </submittedName>
</protein>
<sequence>SLSIFSNCLKKDWNTEWLTSEMKRNGVEADCRRQELMVAVNKRPEDGDWDRWFGTRLAQSEGLVNLWSRIKDHAKASIDSRAEHEKNVATKCDGMVRSSTSSSQKAASMMSSQKNAQTRDASGLANQEKRVDEQMQAMMADRKEVDARIAALEAKKRSLKLQLDKLSEELVEAQRQQVLCMQREESVRK</sequence>
<feature type="coiled-coil region" evidence="1">
    <location>
        <begin position="135"/>
        <end position="176"/>
    </location>
</feature>
<dbReference type="GeneID" id="9048501"/>
<dbReference type="AlphaFoldDB" id="C5KAF2"/>
<feature type="non-terminal residue" evidence="3">
    <location>
        <position position="1"/>
    </location>
</feature>
<proteinExistence type="predicted"/>
<keyword evidence="4" id="KW-1185">Reference proteome</keyword>
<organism evidence="4">
    <name type="scientific">Perkinsus marinus (strain ATCC 50983 / TXsc)</name>
    <dbReference type="NCBI Taxonomy" id="423536"/>
    <lineage>
        <taxon>Eukaryota</taxon>
        <taxon>Sar</taxon>
        <taxon>Alveolata</taxon>
        <taxon>Perkinsozoa</taxon>
        <taxon>Perkinsea</taxon>
        <taxon>Perkinsida</taxon>
        <taxon>Perkinsidae</taxon>
        <taxon>Perkinsus</taxon>
    </lineage>
</organism>
<evidence type="ECO:0000256" key="2">
    <source>
        <dbReference type="SAM" id="MobiDB-lite"/>
    </source>
</evidence>
<name>C5KAF2_PERM5</name>
<evidence type="ECO:0000313" key="4">
    <source>
        <dbReference type="Proteomes" id="UP000007800"/>
    </source>
</evidence>
<gene>
    <name evidence="3" type="ORF">Pmar_PMAR008003</name>
</gene>
<evidence type="ECO:0000313" key="3">
    <source>
        <dbReference type="EMBL" id="EER18541.1"/>
    </source>
</evidence>
<evidence type="ECO:0000256" key="1">
    <source>
        <dbReference type="SAM" id="Coils"/>
    </source>
</evidence>
<accession>C5KAF2</accession>
<feature type="region of interest" description="Disordered" evidence="2">
    <location>
        <begin position="94"/>
        <end position="127"/>
    </location>
</feature>
<feature type="compositionally biased region" description="Low complexity" evidence="2">
    <location>
        <begin position="98"/>
        <end position="114"/>
    </location>
</feature>
<reference evidence="3 4" key="1">
    <citation type="submission" date="2008-07" db="EMBL/GenBank/DDBJ databases">
        <authorList>
            <person name="El-Sayed N."/>
            <person name="Caler E."/>
            <person name="Inman J."/>
            <person name="Amedeo P."/>
            <person name="Hass B."/>
            <person name="Wortman J."/>
        </authorList>
    </citation>
    <scope>NUCLEOTIDE SEQUENCE [LARGE SCALE GENOMIC DNA]</scope>
    <source>
        <strain evidence="4">ATCC 50983 / TXsc</strain>
    </source>
</reference>
<dbReference type="Proteomes" id="UP000007800">
    <property type="component" value="Unassembled WGS sequence"/>
</dbReference>